<dbReference type="Gene3D" id="2.40.110.10">
    <property type="entry name" value="Butyryl-CoA Dehydrogenase, subunit A, domain 2"/>
    <property type="match status" value="1"/>
</dbReference>
<comment type="cofactor">
    <cofactor evidence="1">
        <name>FAD</name>
        <dbReference type="ChEBI" id="CHEBI:57692"/>
    </cofactor>
</comment>
<dbReference type="Pfam" id="PF09317">
    <property type="entry name" value="ACDH_C"/>
    <property type="match status" value="1"/>
</dbReference>
<dbReference type="EMBL" id="UOGA01000182">
    <property type="protein sequence ID" value="VAX20655.1"/>
    <property type="molecule type" value="Genomic_DNA"/>
</dbReference>
<evidence type="ECO:0000256" key="6">
    <source>
        <dbReference type="ARBA" id="ARBA00020144"/>
    </source>
</evidence>
<feature type="domain" description="Acyl-CoA dehydrogenase C-terminal bacterial-type" evidence="16">
    <location>
        <begin position="519"/>
        <end position="804"/>
    </location>
</feature>
<keyword evidence="12" id="KW-0472">Membrane</keyword>
<accession>A0A3B1CP10</accession>
<dbReference type="Pfam" id="PF02771">
    <property type="entry name" value="Acyl-CoA_dh_N"/>
    <property type="match status" value="1"/>
</dbReference>
<dbReference type="SUPFAM" id="SSF56645">
    <property type="entry name" value="Acyl-CoA dehydrogenase NM domain-like"/>
    <property type="match status" value="1"/>
</dbReference>
<dbReference type="InterPro" id="IPR009100">
    <property type="entry name" value="AcylCoA_DH/oxidase_NM_dom_sf"/>
</dbReference>
<keyword evidence="7" id="KW-0285">Flavoprotein</keyword>
<evidence type="ECO:0000256" key="5">
    <source>
        <dbReference type="ARBA" id="ARBA00012040"/>
    </source>
</evidence>
<dbReference type="EC" id="1.3.8.7" evidence="4"/>
<dbReference type="NCBIfam" id="NF009586">
    <property type="entry name" value="PRK13026.1"/>
    <property type="match status" value="1"/>
</dbReference>
<dbReference type="InterPro" id="IPR046373">
    <property type="entry name" value="Acyl-CoA_Oxase/DH_mid-dom_sf"/>
</dbReference>
<keyword evidence="12" id="KW-0812">Transmembrane</keyword>
<comment type="similarity">
    <text evidence="3">Belongs to the acyl-CoA dehydrogenase family.</text>
</comment>
<comment type="catalytic activity">
    <reaction evidence="11">
        <text>a long-chain 2,3-saturated fatty acyl-CoA + oxidized [electron-transfer flavoprotein] + H(+) = a long-chain (2E)-enoyl-CoA + reduced [electron-transfer flavoprotein]</text>
        <dbReference type="Rhea" id="RHEA:17721"/>
        <dbReference type="Rhea" id="RHEA-COMP:10685"/>
        <dbReference type="Rhea" id="RHEA-COMP:10686"/>
        <dbReference type="ChEBI" id="CHEBI:15378"/>
        <dbReference type="ChEBI" id="CHEBI:57692"/>
        <dbReference type="ChEBI" id="CHEBI:58307"/>
        <dbReference type="ChEBI" id="CHEBI:83721"/>
        <dbReference type="ChEBI" id="CHEBI:83727"/>
        <dbReference type="EC" id="1.3.8.8"/>
    </reaction>
</comment>
<dbReference type="EC" id="1.3.8.8" evidence="5"/>
<feature type="domain" description="Acyl-CoA dehydrogenase/oxidase N-terminal" evidence="15">
    <location>
        <begin position="155"/>
        <end position="238"/>
    </location>
</feature>
<evidence type="ECO:0000259" key="16">
    <source>
        <dbReference type="Pfam" id="PF09317"/>
    </source>
</evidence>
<keyword evidence="12" id="KW-1133">Transmembrane helix</keyword>
<comment type="pathway">
    <text evidence="2">Lipid metabolism; fatty acid beta-oxidation.</text>
</comment>
<evidence type="ECO:0000256" key="9">
    <source>
        <dbReference type="ARBA" id="ARBA00023002"/>
    </source>
</evidence>
<dbReference type="GO" id="GO:0005737">
    <property type="term" value="C:cytoplasm"/>
    <property type="evidence" value="ECO:0007669"/>
    <property type="project" value="TreeGrafter"/>
</dbReference>
<dbReference type="InterPro" id="IPR009075">
    <property type="entry name" value="AcylCo_DH/oxidase_C"/>
</dbReference>
<keyword evidence="8" id="KW-0274">FAD</keyword>
<dbReference type="Pfam" id="PF02770">
    <property type="entry name" value="Acyl-CoA_dh_M"/>
    <property type="match status" value="1"/>
</dbReference>
<dbReference type="GO" id="GO:0033539">
    <property type="term" value="P:fatty acid beta-oxidation using acyl-CoA dehydrogenase"/>
    <property type="evidence" value="ECO:0007669"/>
    <property type="project" value="InterPro"/>
</dbReference>
<dbReference type="InterPro" id="IPR050741">
    <property type="entry name" value="Acyl-CoA_dehydrogenase"/>
</dbReference>
<evidence type="ECO:0000259" key="15">
    <source>
        <dbReference type="Pfam" id="PF02771"/>
    </source>
</evidence>
<dbReference type="InterPro" id="IPR037069">
    <property type="entry name" value="AcylCoA_DH/ox_N_sf"/>
</dbReference>
<evidence type="ECO:0000256" key="3">
    <source>
        <dbReference type="ARBA" id="ARBA00009347"/>
    </source>
</evidence>
<reference evidence="17" key="1">
    <citation type="submission" date="2018-06" db="EMBL/GenBank/DDBJ databases">
        <authorList>
            <person name="Zhirakovskaya E."/>
        </authorList>
    </citation>
    <scope>NUCLEOTIDE SEQUENCE</scope>
</reference>
<evidence type="ECO:0000256" key="8">
    <source>
        <dbReference type="ARBA" id="ARBA00022827"/>
    </source>
</evidence>
<evidence type="ECO:0000259" key="13">
    <source>
        <dbReference type="Pfam" id="PF00441"/>
    </source>
</evidence>
<gene>
    <name evidence="17" type="ORF">MNBD_NITROSPINAE04-2308</name>
</gene>
<dbReference type="PANTHER" id="PTHR48083:SF33">
    <property type="entry name" value="ACYL-COENZYME A DEHYDROGENASE"/>
    <property type="match status" value="1"/>
</dbReference>
<dbReference type="Pfam" id="PF00441">
    <property type="entry name" value="Acyl-CoA_dh_1"/>
    <property type="match status" value="1"/>
</dbReference>
<evidence type="ECO:0000256" key="11">
    <source>
        <dbReference type="ARBA" id="ARBA00049247"/>
    </source>
</evidence>
<dbReference type="Gene3D" id="1.10.540.10">
    <property type="entry name" value="Acyl-CoA dehydrogenase/oxidase, N-terminal domain"/>
    <property type="match status" value="1"/>
</dbReference>
<dbReference type="AlphaFoldDB" id="A0A3B1CP10"/>
<evidence type="ECO:0000313" key="17">
    <source>
        <dbReference type="EMBL" id="VAX20655.1"/>
    </source>
</evidence>
<evidence type="ECO:0000256" key="12">
    <source>
        <dbReference type="SAM" id="Phobius"/>
    </source>
</evidence>
<dbReference type="SUPFAM" id="SSF47203">
    <property type="entry name" value="Acyl-CoA dehydrogenase C-terminal domain-like"/>
    <property type="match status" value="1"/>
</dbReference>
<evidence type="ECO:0000256" key="7">
    <source>
        <dbReference type="ARBA" id="ARBA00022630"/>
    </source>
</evidence>
<organism evidence="17">
    <name type="scientific">hydrothermal vent metagenome</name>
    <dbReference type="NCBI Taxonomy" id="652676"/>
    <lineage>
        <taxon>unclassified sequences</taxon>
        <taxon>metagenomes</taxon>
        <taxon>ecological metagenomes</taxon>
    </lineage>
</organism>
<feature type="domain" description="Acyl-CoA dehydrogenase/oxidase C-terminal" evidence="13">
    <location>
        <begin position="365"/>
        <end position="484"/>
    </location>
</feature>
<dbReference type="FunFam" id="1.10.540.10:FF:000004">
    <property type="entry name" value="Acyl-CoA dehydrogenase"/>
    <property type="match status" value="1"/>
</dbReference>
<evidence type="ECO:0000259" key="14">
    <source>
        <dbReference type="Pfam" id="PF02770"/>
    </source>
</evidence>
<evidence type="ECO:0000256" key="4">
    <source>
        <dbReference type="ARBA" id="ARBA00012033"/>
    </source>
</evidence>
<evidence type="ECO:0000256" key="10">
    <source>
        <dbReference type="ARBA" id="ARBA00047882"/>
    </source>
</evidence>
<dbReference type="Gene3D" id="1.20.140.10">
    <property type="entry name" value="Butyryl-CoA Dehydrogenase, subunit A, domain 3"/>
    <property type="match status" value="1"/>
</dbReference>
<dbReference type="InterPro" id="IPR006091">
    <property type="entry name" value="Acyl-CoA_Oxase/DH_mid-dom"/>
</dbReference>
<dbReference type="InterPro" id="IPR036250">
    <property type="entry name" value="AcylCo_DH-like_C"/>
</dbReference>
<dbReference type="NCBIfam" id="NF007000">
    <property type="entry name" value="PRK09463.1"/>
    <property type="match status" value="1"/>
</dbReference>
<comment type="catalytic activity">
    <reaction evidence="10">
        <text>a medium-chain 2,3-saturated fatty acyl-CoA + oxidized [electron-transfer flavoprotein] + H(+) = a medium-chain (2E)-enoyl-CoA + reduced [electron-transfer flavoprotein]</text>
        <dbReference type="Rhea" id="RHEA:14477"/>
        <dbReference type="Rhea" id="RHEA-COMP:10685"/>
        <dbReference type="Rhea" id="RHEA-COMP:10686"/>
        <dbReference type="ChEBI" id="CHEBI:15378"/>
        <dbReference type="ChEBI" id="CHEBI:57692"/>
        <dbReference type="ChEBI" id="CHEBI:58307"/>
        <dbReference type="ChEBI" id="CHEBI:83723"/>
        <dbReference type="ChEBI" id="CHEBI:83726"/>
        <dbReference type="EC" id="1.3.8.7"/>
    </reaction>
</comment>
<sequence>MAYLLWPFALLALVWALAFWRAPLAVSTAIFAVVLAGWSYLGIASIFIIILAWALFLLVAIPLNVRSLRKKFITRKIFALFKKIAPVMSNTEKEALEAGSVWWDGELFSGKPDWKKLLAYKAPALTKKEEEYLDGPVEQLCKMLDDWKITNDLRDLPPEAWSFIKENRFFGMIIPEKYGGLGFSALAHSAVVMKIASRSMAGAVTVMVPNSLGPAELLMHYGTDEQKNRYLPSLASGKDIPCFALTSPEAGSDAASMPDRGVVVKEQYQGEETLGIRANFDKRYITLSPVSTVIGLAFKLYDPDKLLGDKEDIGITVALLPSDTPGVDISRRHDPLGVAFMNGCVTGENVFIPMDWLVGGRKMAGRGWKMLMERLAIGRAVSLPAVSVAGAKYASRVTGAYATVRKQFKMSIGKFEGVEEKLSNIAGNAYLMEAARTMTVGAVDQGERPSVISAMMKYNLTEKLRFVINEAMDVHAGSGIILGPRNAMGLDYMALPISITVEGANILTRSLIVFGQGAIRCHPHVLDELESVSDPDTKSGLDKFDKALFGHIGFVISNAVRSLSLGLTASRLAVVPRGPGGQASRYLQKLTRMSAAFALLADTAMLTLGSSLKKKERLSARFADSLSQMYMISATIKRFEDDGRPKEDIPLMNWACEEGLYVIQERLSEIIDNLPLRPAAWIMRFLIFPLGRRDKKPGDRLSHKVADLILKPSSARDRLTAGIFAPNDPDDPVGRVEDAFEKVIKAEPVEKRVRELLKAGKLSSITPEEQVEEALKSGDIIEEEAEAMRKALSARKEVITVDDFGPDYWKKAEER</sequence>
<dbReference type="InterPro" id="IPR015396">
    <property type="entry name" value="FadE_C"/>
</dbReference>
<dbReference type="GO" id="GO:0004466">
    <property type="term" value="F:long-chain fatty acyl-CoA dehydrogenase activity"/>
    <property type="evidence" value="ECO:0007669"/>
    <property type="project" value="UniProtKB-EC"/>
</dbReference>
<proteinExistence type="inferred from homology"/>
<dbReference type="InterPro" id="IPR013786">
    <property type="entry name" value="AcylCoA_DH/ox_N"/>
</dbReference>
<name>A0A3B1CP10_9ZZZZ</name>
<dbReference type="GO" id="GO:0050660">
    <property type="term" value="F:flavin adenine dinucleotide binding"/>
    <property type="evidence" value="ECO:0007669"/>
    <property type="project" value="InterPro"/>
</dbReference>
<feature type="domain" description="Acyl-CoA oxidase/dehydrogenase middle" evidence="14">
    <location>
        <begin position="242"/>
        <end position="342"/>
    </location>
</feature>
<feature type="transmembrane region" description="Helical" evidence="12">
    <location>
        <begin position="37"/>
        <end position="61"/>
    </location>
</feature>
<protein>
    <recommendedName>
        <fullName evidence="6">Acyl-coenzyme A dehydrogenase</fullName>
        <ecNumber evidence="4">1.3.8.7</ecNumber>
        <ecNumber evidence="5">1.3.8.8</ecNumber>
    </recommendedName>
</protein>
<keyword evidence="9" id="KW-0560">Oxidoreductase</keyword>
<dbReference type="PANTHER" id="PTHR48083">
    <property type="entry name" value="MEDIUM-CHAIN SPECIFIC ACYL-COA DEHYDROGENASE, MITOCHONDRIAL-RELATED"/>
    <property type="match status" value="1"/>
</dbReference>
<dbReference type="GO" id="GO:0070991">
    <property type="term" value="F:medium-chain fatty acyl-CoA dehydrogenase activity"/>
    <property type="evidence" value="ECO:0007669"/>
    <property type="project" value="UniProtKB-EC"/>
</dbReference>
<evidence type="ECO:0000256" key="2">
    <source>
        <dbReference type="ARBA" id="ARBA00005005"/>
    </source>
</evidence>
<dbReference type="FunFam" id="1.20.140.10:FF:000009">
    <property type="entry name" value="Acyl-CoA dehydrogenase"/>
    <property type="match status" value="1"/>
</dbReference>
<dbReference type="UniPathway" id="UPA00659"/>
<evidence type="ECO:0000256" key="1">
    <source>
        <dbReference type="ARBA" id="ARBA00001974"/>
    </source>
</evidence>